<accession>A0A4P7NCR6</accession>
<dbReference type="AlphaFoldDB" id="A0A4P7NCR6"/>
<feature type="transmembrane region" description="Helical" evidence="6">
    <location>
        <begin position="124"/>
        <end position="157"/>
    </location>
</feature>
<evidence type="ECO:0000256" key="4">
    <source>
        <dbReference type="ARBA" id="ARBA00023136"/>
    </source>
</evidence>
<feature type="transmembrane region" description="Helical" evidence="6">
    <location>
        <begin position="74"/>
        <end position="104"/>
    </location>
</feature>
<dbReference type="Proteomes" id="UP000294847">
    <property type="component" value="Chromosome 3"/>
</dbReference>
<feature type="region of interest" description="Disordered" evidence="5">
    <location>
        <begin position="248"/>
        <end position="632"/>
    </location>
</feature>
<feature type="compositionally biased region" description="Basic and acidic residues" evidence="5">
    <location>
        <begin position="311"/>
        <end position="345"/>
    </location>
</feature>
<feature type="compositionally biased region" description="Basic residues" evidence="5">
    <location>
        <begin position="175"/>
        <end position="184"/>
    </location>
</feature>
<evidence type="ECO:0000313" key="7">
    <source>
        <dbReference type="EMBL" id="QBZ59751.1"/>
    </source>
</evidence>
<feature type="region of interest" description="Disordered" evidence="5">
    <location>
        <begin position="166"/>
        <end position="207"/>
    </location>
</feature>
<sequence length="632" mass="69396">MSRIQIPLDVITSRFNLSERFSGLNSGSLTSRFSNLRPLSEFFDFKRLSKPQNFGEVQSRVNYNLSYFSSNYSVIFVMLCIYTLLTNWWLLFDIIFVTLGMFLIGKLDGRDLEIGTFKASPSQLYTGLLVIAIPVGLIASPFSTIAWLIGASGFFWGGGLDGRPRAPEFAPHGGRPSRRGRRRYGGAAGERDDAWAGGGGAGRNRVEELGSDVDDQGALVADVRGVGFSTSSRRFASDQLRFTGIDMGERAGNQSSRRAANAQNSSEEDEDEDEDEDFDDDRSNGSSMSRRQEEALFESAMTRIRQARAQGRVDVDLTRAELEAVNRMTERKRREAERRRREEQQQQRVSIPISHLDPSSFEDLLEDEPSSRQPSPPQIDDRQGYPPVGYFPAPKGRQRSSTTSSRATAARGRIPYDRDVSPDAYSATAARPMSRREDTSPFRYSYVSQNQPPAAIRHSSDPNRVRGSRVPSPRDPDEMLPLSNTSAPSLHAGSNVDPFQYMAPTSAGPRAPPSGAAAAARRRISVSNPTPAAAGGRSRGGSRRVSPDATEESSGDDTTSDDYSHGARVAPPTTRRAAREPPVIVEEIRTPTPEPPRRSSRSKASSKSPAKRKPAGSSSNTTSSSSRSKKKR</sequence>
<dbReference type="GO" id="GO:0005794">
    <property type="term" value="C:Golgi apparatus"/>
    <property type="evidence" value="ECO:0007669"/>
    <property type="project" value="TreeGrafter"/>
</dbReference>
<organism evidence="7 8">
    <name type="scientific">Pyricularia oryzae</name>
    <name type="common">Rice blast fungus</name>
    <name type="synonym">Magnaporthe oryzae</name>
    <dbReference type="NCBI Taxonomy" id="318829"/>
    <lineage>
        <taxon>Eukaryota</taxon>
        <taxon>Fungi</taxon>
        <taxon>Dikarya</taxon>
        <taxon>Ascomycota</taxon>
        <taxon>Pezizomycotina</taxon>
        <taxon>Sordariomycetes</taxon>
        <taxon>Sordariomycetidae</taxon>
        <taxon>Magnaporthales</taxon>
        <taxon>Pyriculariaceae</taxon>
        <taxon>Pyricularia</taxon>
    </lineage>
</organism>
<reference evidence="7 8" key="1">
    <citation type="journal article" date="2019" name="Mol. Biol. Evol.">
        <title>Blast fungal genomes show frequent chromosomal changes, gene gains and losses, and effector gene turnover.</title>
        <authorList>
            <person name="Gomez Luciano L.B."/>
            <person name="Jason Tsai I."/>
            <person name="Chuma I."/>
            <person name="Tosa Y."/>
            <person name="Chen Y.H."/>
            <person name="Li J.Y."/>
            <person name="Li M.Y."/>
            <person name="Jade Lu M.Y."/>
            <person name="Nakayashiki H."/>
            <person name="Li W.H."/>
        </authorList>
    </citation>
    <scope>NUCLEOTIDE SEQUENCE [LARGE SCALE GENOMIC DNA]</scope>
    <source>
        <strain evidence="7">MZ5-1-6</strain>
    </source>
</reference>
<dbReference type="PANTHER" id="PTHR19317:SF0">
    <property type="entry name" value="PRENYLATED RAB ACCEPTOR PROTEIN 1"/>
    <property type="match status" value="1"/>
</dbReference>
<dbReference type="EMBL" id="CP034206">
    <property type="protein sequence ID" value="QBZ59751.1"/>
    <property type="molecule type" value="Genomic_DNA"/>
</dbReference>
<dbReference type="InterPro" id="IPR004895">
    <property type="entry name" value="Prenylated_rab_accept_PRA1"/>
</dbReference>
<name>A0A4P7NCR6_PYROR</name>
<gene>
    <name evidence="7" type="ORF">PoMZ_04714</name>
</gene>
<evidence type="ECO:0000313" key="8">
    <source>
        <dbReference type="Proteomes" id="UP000294847"/>
    </source>
</evidence>
<evidence type="ECO:0000256" key="3">
    <source>
        <dbReference type="ARBA" id="ARBA00022989"/>
    </source>
</evidence>
<evidence type="ECO:0000256" key="5">
    <source>
        <dbReference type="SAM" id="MobiDB-lite"/>
    </source>
</evidence>
<evidence type="ECO:0000256" key="2">
    <source>
        <dbReference type="ARBA" id="ARBA00022692"/>
    </source>
</evidence>
<dbReference type="Pfam" id="PF03208">
    <property type="entry name" value="PRA1"/>
    <property type="match status" value="1"/>
</dbReference>
<keyword evidence="2 6" id="KW-0812">Transmembrane</keyword>
<dbReference type="GO" id="GO:0016020">
    <property type="term" value="C:membrane"/>
    <property type="evidence" value="ECO:0007669"/>
    <property type="project" value="UniProtKB-SubCell"/>
</dbReference>
<evidence type="ECO:0000256" key="6">
    <source>
        <dbReference type="SAM" id="Phobius"/>
    </source>
</evidence>
<keyword evidence="4 6" id="KW-0472">Membrane</keyword>
<evidence type="ECO:0000256" key="1">
    <source>
        <dbReference type="ARBA" id="ARBA00004141"/>
    </source>
</evidence>
<keyword evidence="3 6" id="KW-1133">Transmembrane helix</keyword>
<dbReference type="PANTHER" id="PTHR19317">
    <property type="entry name" value="PRENYLATED RAB ACCEPTOR 1-RELATED"/>
    <property type="match status" value="1"/>
</dbReference>
<feature type="compositionally biased region" description="Acidic residues" evidence="5">
    <location>
        <begin position="266"/>
        <end position="280"/>
    </location>
</feature>
<proteinExistence type="predicted"/>
<feature type="compositionally biased region" description="Low complexity" evidence="5">
    <location>
        <begin position="503"/>
        <end position="519"/>
    </location>
</feature>
<feature type="compositionally biased region" description="Low complexity" evidence="5">
    <location>
        <begin position="615"/>
        <end position="626"/>
    </location>
</feature>
<comment type="subcellular location">
    <subcellularLocation>
        <location evidence="1">Membrane</location>
        <topology evidence="1">Multi-pass membrane protein</topology>
    </subcellularLocation>
</comment>
<feature type="compositionally biased region" description="Low complexity" evidence="5">
    <location>
        <begin position="567"/>
        <end position="583"/>
    </location>
</feature>
<evidence type="ECO:0008006" key="9">
    <source>
        <dbReference type="Google" id="ProtNLM"/>
    </source>
</evidence>
<feature type="compositionally biased region" description="Acidic residues" evidence="5">
    <location>
        <begin position="549"/>
        <end position="560"/>
    </location>
</feature>
<protein>
    <recommendedName>
        <fullName evidence="9">Prenylated Rab acceptor 1</fullName>
    </recommendedName>
</protein>
<feature type="compositionally biased region" description="Low complexity" evidence="5">
    <location>
        <begin position="253"/>
        <end position="265"/>
    </location>
</feature>
<feature type="compositionally biased region" description="Low complexity" evidence="5">
    <location>
        <begin position="399"/>
        <end position="411"/>
    </location>
</feature>